<protein>
    <submittedName>
        <fullName evidence="11">Uncharacterized protein</fullName>
    </submittedName>
</protein>
<evidence type="ECO:0000256" key="2">
    <source>
        <dbReference type="ARBA" id="ARBA00022452"/>
    </source>
</evidence>
<dbReference type="InterPro" id="IPR057556">
    <property type="entry name" value="TPR_Slam"/>
</dbReference>
<feature type="signal peptide" evidence="8">
    <location>
        <begin position="1"/>
        <end position="19"/>
    </location>
</feature>
<dbReference type="Pfam" id="PF24575">
    <property type="entry name" value="TPR_Slam"/>
    <property type="match status" value="1"/>
</dbReference>
<feature type="chain" id="PRO_5008395901" evidence="8">
    <location>
        <begin position="20"/>
        <end position="493"/>
    </location>
</feature>
<dbReference type="InterPro" id="IPR011990">
    <property type="entry name" value="TPR-like_helical_dom_sf"/>
</dbReference>
<dbReference type="InterPro" id="IPR007655">
    <property type="entry name" value="Slam_C"/>
</dbReference>
<keyword evidence="4 8" id="KW-0732">Signal</keyword>
<feature type="domain" description="Surface lipoprotein assembly modifier N-terminal TPR repeats region" evidence="10">
    <location>
        <begin position="73"/>
        <end position="165"/>
    </location>
</feature>
<dbReference type="GO" id="GO:0009279">
    <property type="term" value="C:cell outer membrane"/>
    <property type="evidence" value="ECO:0007669"/>
    <property type="project" value="UniProtKB-SubCell"/>
</dbReference>
<dbReference type="OrthoDB" id="7525402at2"/>
<evidence type="ECO:0000256" key="5">
    <source>
        <dbReference type="ARBA" id="ARBA00023136"/>
    </source>
</evidence>
<dbReference type="Proteomes" id="UP000077589">
    <property type="component" value="Unassembled WGS sequence"/>
</dbReference>
<evidence type="ECO:0000259" key="10">
    <source>
        <dbReference type="Pfam" id="PF24575"/>
    </source>
</evidence>
<evidence type="ECO:0000256" key="6">
    <source>
        <dbReference type="ARBA" id="ARBA00023237"/>
    </source>
</evidence>
<sequence>MNKPLLLALCLLLPALAHADDPADERRRLLDEGTRETRQYRESGWLGGQDATVENDGGYIKIGGQIYAVGDSAEELESALYYAVNQQQWHKVEQFAARYAMLPQHKPALLDLAAGLQARARGDYRLAAARLKRAAAAEPGNARISLELARVYTEDNQNREAAAEFHRAVDIGLPEETRALVGQYQNELAKRRAWHGQISIGYGHNDNINQAVGGRQCVWQIAGMCLLERLLPEPVGSAMWQYSATALRTLPLAGHHSLHLRGLAYGTRYRREDPQQSIAPDYSYHTTALYAGYDYADIRNHFSLLPYFEHDFRNRHTHYRAWGVDAEWTHTFSPRWRTSLRGGAKRHHYSGQNRRYFDDYSQYEAGLGAEWAAGPSWGLFANLDAVRKAYAEAAASSREYAVRLGLYKMFSQTAYANLLLMHRRSRYDAASFISNGERRQDKQYTAVAALGFPRWQWHGIYPELRFKHTVNRSNADYYRYRQNEVLVNLRYRF</sequence>
<evidence type="ECO:0000313" key="12">
    <source>
        <dbReference type="Proteomes" id="UP000077589"/>
    </source>
</evidence>
<organism evidence="11 12">
    <name type="scientific">Eikenella corrodens</name>
    <dbReference type="NCBI Taxonomy" id="539"/>
    <lineage>
        <taxon>Bacteria</taxon>
        <taxon>Pseudomonadati</taxon>
        <taxon>Pseudomonadota</taxon>
        <taxon>Betaproteobacteria</taxon>
        <taxon>Neisseriales</taxon>
        <taxon>Neisseriaceae</taxon>
        <taxon>Eikenella</taxon>
    </lineage>
</organism>
<reference evidence="12" key="1">
    <citation type="submission" date="2016-05" db="EMBL/GenBank/DDBJ databases">
        <title>Draft genome of Corynebacterium afermentans subsp. afermentans LCDC 88199T.</title>
        <authorList>
            <person name="Bernier A.-M."/>
            <person name="Bernard K."/>
        </authorList>
    </citation>
    <scope>NUCLEOTIDE SEQUENCE [LARGE SCALE GENOMIC DNA]</scope>
    <source>
        <strain evidence="12">NML04-0072</strain>
    </source>
</reference>
<gene>
    <name evidence="11" type="ORF">A7P90_04885</name>
</gene>
<comment type="subcellular location">
    <subcellularLocation>
        <location evidence="1">Cell outer membrane</location>
        <topology evidence="1">Multi-pass membrane protein</topology>
    </subcellularLocation>
</comment>
<keyword evidence="5" id="KW-0472">Membrane</keyword>
<comment type="similarity">
    <text evidence="7">Belongs to the Slam family.</text>
</comment>
<comment type="caution">
    <text evidence="11">The sequence shown here is derived from an EMBL/GenBank/DDBJ whole genome shotgun (WGS) entry which is preliminary data.</text>
</comment>
<dbReference type="EMBL" id="LXSG01000028">
    <property type="protein sequence ID" value="OAM19804.1"/>
    <property type="molecule type" value="Genomic_DNA"/>
</dbReference>
<dbReference type="RefSeq" id="WP_064087638.1">
    <property type="nucleotide sequence ID" value="NZ_LXSG01000028.1"/>
</dbReference>
<evidence type="ECO:0000313" key="11">
    <source>
        <dbReference type="EMBL" id="OAM19804.1"/>
    </source>
</evidence>
<feature type="domain" description="Surface lipoprotein assembly modifier C-terminal" evidence="9">
    <location>
        <begin position="194"/>
        <end position="493"/>
    </location>
</feature>
<evidence type="ECO:0000256" key="3">
    <source>
        <dbReference type="ARBA" id="ARBA00022692"/>
    </source>
</evidence>
<evidence type="ECO:0000256" key="1">
    <source>
        <dbReference type="ARBA" id="ARBA00004571"/>
    </source>
</evidence>
<evidence type="ECO:0000256" key="8">
    <source>
        <dbReference type="SAM" id="SignalP"/>
    </source>
</evidence>
<accession>A0A1A9RLW1</accession>
<dbReference type="Gene3D" id="1.25.40.10">
    <property type="entry name" value="Tetratricopeptide repeat domain"/>
    <property type="match status" value="1"/>
</dbReference>
<evidence type="ECO:0000256" key="7">
    <source>
        <dbReference type="ARBA" id="ARBA00023609"/>
    </source>
</evidence>
<keyword evidence="6" id="KW-0998">Cell outer membrane</keyword>
<name>A0A1A9RLW1_EIKCO</name>
<keyword evidence="3" id="KW-0812">Transmembrane</keyword>
<dbReference type="AlphaFoldDB" id="A0A1A9RLW1"/>
<dbReference type="Pfam" id="PF04575">
    <property type="entry name" value="SlipAM"/>
    <property type="match status" value="1"/>
</dbReference>
<dbReference type="SUPFAM" id="SSF48452">
    <property type="entry name" value="TPR-like"/>
    <property type="match status" value="1"/>
</dbReference>
<evidence type="ECO:0000256" key="4">
    <source>
        <dbReference type="ARBA" id="ARBA00022729"/>
    </source>
</evidence>
<proteinExistence type="inferred from homology"/>
<keyword evidence="2" id="KW-1134">Transmembrane beta strand</keyword>
<evidence type="ECO:0000259" key="9">
    <source>
        <dbReference type="Pfam" id="PF04575"/>
    </source>
</evidence>